<feature type="region of interest" description="Disordered" evidence="1">
    <location>
        <begin position="1"/>
        <end position="89"/>
    </location>
</feature>
<dbReference type="AlphaFoldDB" id="A0A1V9Y521"/>
<protein>
    <submittedName>
        <fullName evidence="2">Uncharacterized protein</fullName>
    </submittedName>
</protein>
<evidence type="ECO:0000313" key="3">
    <source>
        <dbReference type="Proteomes" id="UP000243579"/>
    </source>
</evidence>
<feature type="compositionally biased region" description="Polar residues" evidence="1">
    <location>
        <begin position="30"/>
        <end position="40"/>
    </location>
</feature>
<gene>
    <name evidence="2" type="ORF">ACHHYP_17157</name>
</gene>
<accession>A0A1V9Y521</accession>
<evidence type="ECO:0000256" key="1">
    <source>
        <dbReference type="SAM" id="MobiDB-lite"/>
    </source>
</evidence>
<comment type="caution">
    <text evidence="2">The sequence shown here is derived from an EMBL/GenBank/DDBJ whole genome shotgun (WGS) entry which is preliminary data.</text>
</comment>
<evidence type="ECO:0000313" key="2">
    <source>
        <dbReference type="EMBL" id="OQR80821.1"/>
    </source>
</evidence>
<dbReference type="Proteomes" id="UP000243579">
    <property type="component" value="Unassembled WGS sequence"/>
</dbReference>
<sequence length="163" mass="17920">MTVEGASADEAGVETSPLPPLQLRRAPSEKSLSATQTRLPQVTPRAVGTPKEPTTKRRVQSAYVKRDTVNQTPEPVTKAPSPGKVSPAKARVKSLERIVTYKHAEKVEKEAIELTRAQKEVQAQAERDHALQAKARRRAEIYAINAHMRSFYQAKATTTVLGV</sequence>
<name>A0A1V9Y521_ACHHY</name>
<organism evidence="2 3">
    <name type="scientific">Achlya hypogyna</name>
    <name type="common">Oomycete</name>
    <name type="synonym">Protoachlya hypogyna</name>
    <dbReference type="NCBI Taxonomy" id="1202772"/>
    <lineage>
        <taxon>Eukaryota</taxon>
        <taxon>Sar</taxon>
        <taxon>Stramenopiles</taxon>
        <taxon>Oomycota</taxon>
        <taxon>Saprolegniomycetes</taxon>
        <taxon>Saprolegniales</taxon>
        <taxon>Achlyaceae</taxon>
        <taxon>Achlya</taxon>
    </lineage>
</organism>
<dbReference type="STRING" id="1202772.A0A1V9Y521"/>
<dbReference type="EMBL" id="JNBR01002870">
    <property type="protein sequence ID" value="OQR80821.1"/>
    <property type="molecule type" value="Genomic_DNA"/>
</dbReference>
<reference evidence="2 3" key="1">
    <citation type="journal article" date="2014" name="Genome Biol. Evol.">
        <title>The secreted proteins of Achlya hypogyna and Thraustotheca clavata identify the ancestral oomycete secretome and reveal gene acquisitions by horizontal gene transfer.</title>
        <authorList>
            <person name="Misner I."/>
            <person name="Blouin N."/>
            <person name="Leonard G."/>
            <person name="Richards T.A."/>
            <person name="Lane C.E."/>
        </authorList>
    </citation>
    <scope>NUCLEOTIDE SEQUENCE [LARGE SCALE GENOMIC DNA]</scope>
    <source>
        <strain evidence="2 3">ATCC 48635</strain>
    </source>
</reference>
<proteinExistence type="predicted"/>
<keyword evidence="3" id="KW-1185">Reference proteome</keyword>
<dbReference type="OrthoDB" id="74921at2759"/>